<evidence type="ECO:0000256" key="3">
    <source>
        <dbReference type="ARBA" id="ARBA00022475"/>
    </source>
</evidence>
<keyword evidence="5" id="KW-0997">Cell inner membrane</keyword>
<dbReference type="SUPFAM" id="SSF54523">
    <property type="entry name" value="Pili subunits"/>
    <property type="match status" value="1"/>
</dbReference>
<evidence type="ECO:0000256" key="1">
    <source>
        <dbReference type="ARBA" id="ARBA00004377"/>
    </source>
</evidence>
<evidence type="ECO:0000256" key="6">
    <source>
        <dbReference type="ARBA" id="ARBA00022692"/>
    </source>
</evidence>
<keyword evidence="7 11" id="KW-1133">Transmembrane helix</keyword>
<dbReference type="Pfam" id="PF07963">
    <property type="entry name" value="N_methyl"/>
    <property type="match status" value="1"/>
</dbReference>
<gene>
    <name evidence="13" type="primary">fimU</name>
    <name evidence="13" type="ORF">GCM10011520_30740</name>
</gene>
<evidence type="ECO:0000313" key="13">
    <source>
        <dbReference type="EMBL" id="GGE88129.1"/>
    </source>
</evidence>
<keyword evidence="14" id="KW-1185">Reference proteome</keyword>
<evidence type="ECO:0000256" key="4">
    <source>
        <dbReference type="ARBA" id="ARBA00022481"/>
    </source>
</evidence>
<dbReference type="InterPro" id="IPR012902">
    <property type="entry name" value="N_methyl_site"/>
</dbReference>
<evidence type="ECO:0000256" key="8">
    <source>
        <dbReference type="ARBA" id="ARBA00023136"/>
    </source>
</evidence>
<sequence length="168" mass="17625">MAVPDCSCSRTRGFTLVELMVTIAVAAILLSVGVPSLTSLYESYRSKSEISRIEQALSFARNQAISYGMAVEVCGYQKADGCADNFNNGLKVYTKASGNEKVLRVVEGIDSKDAIKGGNVGFRADGLSSSTGEVTFIYCPSKQASGSRSVTVSSSGMIKYGADGLACS</sequence>
<accession>A0ABQ1TCQ4</accession>
<evidence type="ECO:0000313" key="14">
    <source>
        <dbReference type="Proteomes" id="UP000606498"/>
    </source>
</evidence>
<evidence type="ECO:0000259" key="12">
    <source>
        <dbReference type="Pfam" id="PF12019"/>
    </source>
</evidence>
<dbReference type="InterPro" id="IPR022346">
    <property type="entry name" value="T2SS_GspH"/>
</dbReference>
<dbReference type="InterPro" id="IPR045584">
    <property type="entry name" value="Pilin-like"/>
</dbReference>
<dbReference type="Pfam" id="PF12019">
    <property type="entry name" value="GspH"/>
    <property type="match status" value="1"/>
</dbReference>
<reference evidence="14" key="1">
    <citation type="journal article" date="2019" name="Int. J. Syst. Evol. Microbiol.">
        <title>The Global Catalogue of Microorganisms (GCM) 10K type strain sequencing project: providing services to taxonomists for standard genome sequencing and annotation.</title>
        <authorList>
            <consortium name="The Broad Institute Genomics Platform"/>
            <consortium name="The Broad Institute Genome Sequencing Center for Infectious Disease"/>
            <person name="Wu L."/>
            <person name="Ma J."/>
        </authorList>
    </citation>
    <scope>NUCLEOTIDE SEQUENCE [LARGE SCALE GENOMIC DNA]</scope>
    <source>
        <strain evidence="14">CGMCC 1.16033</strain>
    </source>
</reference>
<dbReference type="NCBIfam" id="TIGR02532">
    <property type="entry name" value="IV_pilin_GFxxxE"/>
    <property type="match status" value="1"/>
</dbReference>
<comment type="caution">
    <text evidence="13">The sequence shown here is derived from an EMBL/GenBank/DDBJ whole genome shotgun (WGS) entry which is preliminary data.</text>
</comment>
<dbReference type="EMBL" id="BMKO01000009">
    <property type="protein sequence ID" value="GGE88129.1"/>
    <property type="molecule type" value="Genomic_DNA"/>
</dbReference>
<name>A0ABQ1TCQ4_9GAMM</name>
<protein>
    <recommendedName>
        <fullName evidence="2">Type II secretion system protein H</fullName>
    </recommendedName>
    <alternativeName>
        <fullName evidence="10">General secretion pathway protein H</fullName>
    </alternativeName>
</protein>
<keyword evidence="3" id="KW-1003">Cell membrane</keyword>
<evidence type="ECO:0000256" key="5">
    <source>
        <dbReference type="ARBA" id="ARBA00022519"/>
    </source>
</evidence>
<keyword evidence="4" id="KW-0488">Methylation</keyword>
<organism evidence="13 14">
    <name type="scientific">Shewanella carassii</name>
    <dbReference type="NCBI Taxonomy" id="1987584"/>
    <lineage>
        <taxon>Bacteria</taxon>
        <taxon>Pseudomonadati</taxon>
        <taxon>Pseudomonadota</taxon>
        <taxon>Gammaproteobacteria</taxon>
        <taxon>Alteromonadales</taxon>
        <taxon>Shewanellaceae</taxon>
        <taxon>Shewanella</taxon>
    </lineage>
</organism>
<feature type="domain" description="General secretion pathway GspH" evidence="12">
    <location>
        <begin position="51"/>
        <end position="156"/>
    </location>
</feature>
<evidence type="ECO:0000256" key="7">
    <source>
        <dbReference type="ARBA" id="ARBA00022989"/>
    </source>
</evidence>
<comment type="subcellular location">
    <subcellularLocation>
        <location evidence="1">Cell inner membrane</location>
        <topology evidence="1">Single-pass membrane protein</topology>
    </subcellularLocation>
</comment>
<dbReference type="RefSeq" id="WP_100144291.1">
    <property type="nucleotide sequence ID" value="NZ_BMKO01000009.1"/>
</dbReference>
<evidence type="ECO:0000256" key="11">
    <source>
        <dbReference type="SAM" id="Phobius"/>
    </source>
</evidence>
<evidence type="ECO:0000256" key="10">
    <source>
        <dbReference type="ARBA" id="ARBA00030775"/>
    </source>
</evidence>
<comment type="similarity">
    <text evidence="9">Belongs to the GSP H family.</text>
</comment>
<evidence type="ECO:0000256" key="9">
    <source>
        <dbReference type="ARBA" id="ARBA00025772"/>
    </source>
</evidence>
<dbReference type="Gene3D" id="3.55.40.10">
    <property type="entry name" value="minor pseudopilin epsh domain"/>
    <property type="match status" value="1"/>
</dbReference>
<evidence type="ECO:0000256" key="2">
    <source>
        <dbReference type="ARBA" id="ARBA00021549"/>
    </source>
</evidence>
<dbReference type="PROSITE" id="PS00409">
    <property type="entry name" value="PROKAR_NTER_METHYL"/>
    <property type="match status" value="1"/>
</dbReference>
<feature type="transmembrane region" description="Helical" evidence="11">
    <location>
        <begin position="19"/>
        <end position="41"/>
    </location>
</feature>
<dbReference type="Proteomes" id="UP000606498">
    <property type="component" value="Unassembled WGS sequence"/>
</dbReference>
<keyword evidence="6 11" id="KW-0812">Transmembrane</keyword>
<proteinExistence type="inferred from homology"/>
<keyword evidence="8 11" id="KW-0472">Membrane</keyword>